<dbReference type="eggNOG" id="ENOG502ZT0C">
    <property type="taxonomic scope" value="Bacteria"/>
</dbReference>
<feature type="transmembrane region" description="Helical" evidence="2">
    <location>
        <begin position="363"/>
        <end position="382"/>
    </location>
</feature>
<dbReference type="STRING" id="512565.AMIS_70620"/>
<feature type="transmembrane region" description="Helical" evidence="2">
    <location>
        <begin position="107"/>
        <end position="129"/>
    </location>
</feature>
<dbReference type="HOGENOM" id="CLU_634059_0_0_11"/>
<evidence type="ECO:0000313" key="3">
    <source>
        <dbReference type="EMBL" id="BAL92282.1"/>
    </source>
</evidence>
<accession>I0HGZ5</accession>
<dbReference type="PATRIC" id="fig|512565.3.peg.7068"/>
<reference evidence="3 4" key="1">
    <citation type="submission" date="2012-02" db="EMBL/GenBank/DDBJ databases">
        <title>Complete genome sequence of Actinoplanes missouriensis 431 (= NBRC 102363).</title>
        <authorList>
            <person name="Ohnishi Y."/>
            <person name="Ishikawa J."/>
            <person name="Sekine M."/>
            <person name="Hosoyama A."/>
            <person name="Harada T."/>
            <person name="Narita H."/>
            <person name="Hata T."/>
            <person name="Konno Y."/>
            <person name="Tutikane K."/>
            <person name="Fujita N."/>
            <person name="Horinouchi S."/>
            <person name="Hayakawa M."/>
        </authorList>
    </citation>
    <scope>NUCLEOTIDE SEQUENCE [LARGE SCALE GENOMIC DNA]</scope>
    <source>
        <strain evidence="4">ATCC 14538 / DSM 43046 / CBS 188.64 / JCM 3121 / NBRC 102363 / NCIMB 12654 / NRRL B-3342 / UNCC 431</strain>
    </source>
</reference>
<evidence type="ECO:0000256" key="1">
    <source>
        <dbReference type="SAM" id="MobiDB-lite"/>
    </source>
</evidence>
<feature type="transmembrane region" description="Helical" evidence="2">
    <location>
        <begin position="141"/>
        <end position="161"/>
    </location>
</feature>
<dbReference type="KEGG" id="ams:AMIS_70620"/>
<feature type="transmembrane region" description="Helical" evidence="2">
    <location>
        <begin position="45"/>
        <end position="67"/>
    </location>
</feature>
<dbReference type="Proteomes" id="UP000007882">
    <property type="component" value="Chromosome"/>
</dbReference>
<protein>
    <submittedName>
        <fullName evidence="3">Uncharacterized protein</fullName>
    </submittedName>
</protein>
<dbReference type="AlphaFoldDB" id="I0HGZ5"/>
<feature type="transmembrane region" description="Helical" evidence="2">
    <location>
        <begin position="191"/>
        <end position="212"/>
    </location>
</feature>
<keyword evidence="4" id="KW-1185">Reference proteome</keyword>
<keyword evidence="2" id="KW-0472">Membrane</keyword>
<feature type="transmembrane region" description="Helical" evidence="2">
    <location>
        <begin position="263"/>
        <end position="282"/>
    </location>
</feature>
<proteinExistence type="predicted"/>
<feature type="transmembrane region" description="Helical" evidence="2">
    <location>
        <begin position="79"/>
        <end position="100"/>
    </location>
</feature>
<keyword evidence="2" id="KW-0812">Transmembrane</keyword>
<feature type="transmembrane region" description="Helical" evidence="2">
    <location>
        <begin position="233"/>
        <end position="251"/>
    </location>
</feature>
<feature type="transmembrane region" description="Helical" evidence="2">
    <location>
        <begin position="303"/>
        <end position="329"/>
    </location>
</feature>
<feature type="transmembrane region" description="Helical" evidence="2">
    <location>
        <begin position="402"/>
        <end position="426"/>
    </location>
</feature>
<evidence type="ECO:0000256" key="2">
    <source>
        <dbReference type="SAM" id="Phobius"/>
    </source>
</evidence>
<name>I0HGZ5_ACTM4</name>
<organism evidence="3 4">
    <name type="scientific">Actinoplanes missouriensis (strain ATCC 14538 / DSM 43046 / CBS 188.64 / JCM 3121 / NBRC 102363 / NCIMB 12654 / NRRL B-3342 / UNCC 431)</name>
    <dbReference type="NCBI Taxonomy" id="512565"/>
    <lineage>
        <taxon>Bacteria</taxon>
        <taxon>Bacillati</taxon>
        <taxon>Actinomycetota</taxon>
        <taxon>Actinomycetes</taxon>
        <taxon>Micromonosporales</taxon>
        <taxon>Micromonosporaceae</taxon>
        <taxon>Actinoplanes</taxon>
    </lineage>
</organism>
<feature type="transmembrane region" description="Helical" evidence="2">
    <location>
        <begin position="335"/>
        <end position="356"/>
    </location>
</feature>
<feature type="transmembrane region" description="Helical" evidence="2">
    <location>
        <begin position="168"/>
        <end position="185"/>
    </location>
</feature>
<feature type="region of interest" description="Disordered" evidence="1">
    <location>
        <begin position="1"/>
        <end position="38"/>
    </location>
</feature>
<keyword evidence="2" id="KW-1133">Transmembrane helix</keyword>
<dbReference type="EMBL" id="AP012319">
    <property type="protein sequence ID" value="BAL92282.1"/>
    <property type="molecule type" value="Genomic_DNA"/>
</dbReference>
<gene>
    <name evidence="3" type="ordered locus">AMIS_70620</name>
</gene>
<sequence length="432" mass="43328">MDPTGGGAAVVALPAATGRGGSPSGEGERADPYPRRSRRRARRGFLGGALVRCCLYLGPLSVAVAAAPSLSVVAWQVPAVMLLLGWSAAQGLTSMGVVAARRNGPEAAARLVGSGFAAVTGLWCALVWIAPDSLLGPSRGLAAAVGALGLITLGSVTCALVSRSEGVISLWFVPCWLLALFTTAGNAGVPWAATPVDALLPAAIVAVAVRAFRPAVLARPGPGRLTGSDRRRGLSYVVIGASQAVCVMLLWRTGPAVTPLPAALPLLIAVPVLETLISWHTYRIEAALDSASDSAEFGRHLRNVTAITLAGLLPPLAAGAGLAVAAYRLPELRDGVLALAAGTLLGGVFAVTFLLAARCRTGIAASLAAVPPLAAAIIALAPDSPAPASLALSSLMPASAGPLPAAVAVLAAAHLAGLLIVALTAADLRRTP</sequence>
<evidence type="ECO:0000313" key="4">
    <source>
        <dbReference type="Proteomes" id="UP000007882"/>
    </source>
</evidence>